<organism evidence="1">
    <name type="scientific">marine sediment metagenome</name>
    <dbReference type="NCBI Taxonomy" id="412755"/>
    <lineage>
        <taxon>unclassified sequences</taxon>
        <taxon>metagenomes</taxon>
        <taxon>ecological metagenomes</taxon>
    </lineage>
</organism>
<sequence>MMPVKKVESAEAFRQGLWSLKCTCGIAIYMHGCPYCTLDAIQSRDATIRAEATKEARQQALKDAAKKMCIFCRGWRGYDAKPISIGLSGHWHQHSRTTSEICKASEIYKLIKAGDAK</sequence>
<comment type="caution">
    <text evidence="1">The sequence shown here is derived from an EMBL/GenBank/DDBJ whole genome shotgun (WGS) entry which is preliminary data.</text>
</comment>
<gene>
    <name evidence="1" type="ORF">LCGC14_1459200</name>
</gene>
<accession>A0A0F9LW78</accession>
<reference evidence="1" key="1">
    <citation type="journal article" date="2015" name="Nature">
        <title>Complex archaea that bridge the gap between prokaryotes and eukaryotes.</title>
        <authorList>
            <person name="Spang A."/>
            <person name="Saw J.H."/>
            <person name="Jorgensen S.L."/>
            <person name="Zaremba-Niedzwiedzka K."/>
            <person name="Martijn J."/>
            <person name="Lind A.E."/>
            <person name="van Eijk R."/>
            <person name="Schleper C."/>
            <person name="Guy L."/>
            <person name="Ettema T.J."/>
        </authorList>
    </citation>
    <scope>NUCLEOTIDE SEQUENCE</scope>
</reference>
<name>A0A0F9LW78_9ZZZZ</name>
<evidence type="ECO:0000313" key="1">
    <source>
        <dbReference type="EMBL" id="KKM68605.1"/>
    </source>
</evidence>
<dbReference type="AlphaFoldDB" id="A0A0F9LW78"/>
<protein>
    <submittedName>
        <fullName evidence="1">Uncharacterized protein</fullName>
    </submittedName>
</protein>
<dbReference type="EMBL" id="LAZR01010138">
    <property type="protein sequence ID" value="KKM68605.1"/>
    <property type="molecule type" value="Genomic_DNA"/>
</dbReference>
<proteinExistence type="predicted"/>